<reference evidence="1 2" key="1">
    <citation type="journal article" date="2019" name="Sci. Rep.">
        <title>Orb-weaving spider Araneus ventricosus genome elucidates the spidroin gene catalogue.</title>
        <authorList>
            <person name="Kono N."/>
            <person name="Nakamura H."/>
            <person name="Ohtoshi R."/>
            <person name="Moran D.A.P."/>
            <person name="Shinohara A."/>
            <person name="Yoshida Y."/>
            <person name="Fujiwara M."/>
            <person name="Mori M."/>
            <person name="Tomita M."/>
            <person name="Arakawa K."/>
        </authorList>
    </citation>
    <scope>NUCLEOTIDE SEQUENCE [LARGE SCALE GENOMIC DNA]</scope>
</reference>
<name>A0A4Y2K1H2_ARAVE</name>
<evidence type="ECO:0000313" key="2">
    <source>
        <dbReference type="Proteomes" id="UP000499080"/>
    </source>
</evidence>
<protein>
    <submittedName>
        <fullName evidence="1">Uncharacterized protein</fullName>
    </submittedName>
</protein>
<keyword evidence="2" id="KW-1185">Reference proteome</keyword>
<evidence type="ECO:0000313" key="1">
    <source>
        <dbReference type="EMBL" id="GBM96523.1"/>
    </source>
</evidence>
<accession>A0A4Y2K1H2</accession>
<comment type="caution">
    <text evidence="1">The sequence shown here is derived from an EMBL/GenBank/DDBJ whole genome shotgun (WGS) entry which is preliminary data.</text>
</comment>
<organism evidence="1 2">
    <name type="scientific">Araneus ventricosus</name>
    <name type="common">Orbweaver spider</name>
    <name type="synonym">Epeira ventricosa</name>
    <dbReference type="NCBI Taxonomy" id="182803"/>
    <lineage>
        <taxon>Eukaryota</taxon>
        <taxon>Metazoa</taxon>
        <taxon>Ecdysozoa</taxon>
        <taxon>Arthropoda</taxon>
        <taxon>Chelicerata</taxon>
        <taxon>Arachnida</taxon>
        <taxon>Araneae</taxon>
        <taxon>Araneomorphae</taxon>
        <taxon>Entelegynae</taxon>
        <taxon>Araneoidea</taxon>
        <taxon>Araneidae</taxon>
        <taxon>Araneus</taxon>
    </lineage>
</organism>
<gene>
    <name evidence="1" type="ORF">AVEN_43207_1</name>
</gene>
<dbReference type="EMBL" id="BGPR01004150">
    <property type="protein sequence ID" value="GBM96523.1"/>
    <property type="molecule type" value="Genomic_DNA"/>
</dbReference>
<proteinExistence type="predicted"/>
<dbReference type="AlphaFoldDB" id="A0A4Y2K1H2"/>
<sequence>MLTKTAYDSSPCDIRFRYERFIVKPNLGELQRTQRDLQFTLGRVGMLFVIPLEPPTNNEPASSNLQTTTYSKVLPKTPFHWQLTSDD</sequence>
<dbReference type="Proteomes" id="UP000499080">
    <property type="component" value="Unassembled WGS sequence"/>
</dbReference>